<evidence type="ECO:0000256" key="7">
    <source>
        <dbReference type="ARBA" id="ARBA00023004"/>
    </source>
</evidence>
<name>A0A927GQF1_9BACL</name>
<evidence type="ECO:0000256" key="11">
    <source>
        <dbReference type="PIRNR" id="PIRNR036692"/>
    </source>
</evidence>
<evidence type="ECO:0000256" key="6">
    <source>
        <dbReference type="ARBA" id="ARBA00022723"/>
    </source>
</evidence>
<dbReference type="InterPro" id="IPR051318">
    <property type="entry name" value="Fe-S_L-Ser"/>
</dbReference>
<accession>A0A927GQF1</accession>
<dbReference type="Gene3D" id="3.30.70.260">
    <property type="match status" value="1"/>
</dbReference>
<dbReference type="InterPro" id="IPR029009">
    <property type="entry name" value="ASB_dom_sf"/>
</dbReference>
<dbReference type="PROSITE" id="PS51671">
    <property type="entry name" value="ACT"/>
    <property type="match status" value="1"/>
</dbReference>
<evidence type="ECO:0000313" key="14">
    <source>
        <dbReference type="EMBL" id="MBD2843825.1"/>
    </source>
</evidence>
<keyword evidence="5 11" id="KW-0004">4Fe-4S</keyword>
<dbReference type="Pfam" id="PF01842">
    <property type="entry name" value="ACT"/>
    <property type="match status" value="1"/>
</dbReference>
<evidence type="ECO:0000256" key="4">
    <source>
        <dbReference type="ARBA" id="ARBA00022432"/>
    </source>
</evidence>
<dbReference type="NCBIfam" id="TIGR00719">
    <property type="entry name" value="sda_beta"/>
    <property type="match status" value="1"/>
</dbReference>
<gene>
    <name evidence="14" type="primary">sdaAB</name>
    <name evidence="14" type="ORF">IDH44_01360</name>
</gene>
<dbReference type="PIRSF" id="PIRSF036692">
    <property type="entry name" value="SDH_B"/>
    <property type="match status" value="1"/>
</dbReference>
<dbReference type="SUPFAM" id="SSF55021">
    <property type="entry name" value="ACT-like"/>
    <property type="match status" value="1"/>
</dbReference>
<evidence type="ECO:0000313" key="15">
    <source>
        <dbReference type="Proteomes" id="UP000621560"/>
    </source>
</evidence>
<dbReference type="GO" id="GO:0006094">
    <property type="term" value="P:gluconeogenesis"/>
    <property type="evidence" value="ECO:0007669"/>
    <property type="project" value="UniProtKB-UniRule"/>
</dbReference>
<comment type="cofactor">
    <cofactor evidence="1 12">
        <name>[4Fe-4S] cluster</name>
        <dbReference type="ChEBI" id="CHEBI:49883"/>
    </cofactor>
</comment>
<sequence>MRFKDVFSIIGPGMIGPSSSHTAGAVRIGRVARELLGSQPERVVIRLYRSFADTYRGHGTDVALAAGLLGWDTDHDGIPQALVAAEQAGMELSFVPKPDNVPHPNTAALQMHGGGRELLVTGTSIGGGNIAIVGIDEFDVRFSGSFPTLVLRHADRIGLLADVTRLLSAARLNIGQMNVDRTSRSGAALTVVETDGPLPRDLVRSIARLEGVSEVRKIDLTKRRRRT</sequence>
<dbReference type="GO" id="GO:0051539">
    <property type="term" value="F:4 iron, 4 sulfur cluster binding"/>
    <property type="evidence" value="ECO:0007669"/>
    <property type="project" value="UniProtKB-UniRule"/>
</dbReference>
<dbReference type="SUPFAM" id="SSF143548">
    <property type="entry name" value="Serine metabolism enzymes domain"/>
    <property type="match status" value="1"/>
</dbReference>
<evidence type="ECO:0000256" key="9">
    <source>
        <dbReference type="ARBA" id="ARBA00023239"/>
    </source>
</evidence>
<evidence type="ECO:0000256" key="8">
    <source>
        <dbReference type="ARBA" id="ARBA00023014"/>
    </source>
</evidence>
<evidence type="ECO:0000256" key="1">
    <source>
        <dbReference type="ARBA" id="ARBA00001966"/>
    </source>
</evidence>
<dbReference type="AlphaFoldDB" id="A0A927GQF1"/>
<protein>
    <recommendedName>
        <fullName evidence="11">L-serine deaminase</fullName>
    </recommendedName>
</protein>
<reference evidence="14" key="1">
    <citation type="submission" date="2020-09" db="EMBL/GenBank/DDBJ databases">
        <title>A novel bacterium of genus Paenibacillus, isolated from South China Sea.</title>
        <authorList>
            <person name="Huang H."/>
            <person name="Mo K."/>
            <person name="Hu Y."/>
        </authorList>
    </citation>
    <scope>NUCLEOTIDE SEQUENCE</scope>
    <source>
        <strain evidence="14">IB182496</strain>
    </source>
</reference>
<evidence type="ECO:0000256" key="3">
    <source>
        <dbReference type="ARBA" id="ARBA00008636"/>
    </source>
</evidence>
<keyword evidence="15" id="KW-1185">Reference proteome</keyword>
<dbReference type="InterPro" id="IPR004643">
    <property type="entry name" value="Fe-S_L-Ser_bsu"/>
</dbReference>
<dbReference type="PANTHER" id="PTHR30182">
    <property type="entry name" value="L-SERINE DEHYDRATASE"/>
    <property type="match status" value="1"/>
</dbReference>
<evidence type="ECO:0000256" key="10">
    <source>
        <dbReference type="ARBA" id="ARBA00049406"/>
    </source>
</evidence>
<keyword evidence="9 11" id="KW-0456">Lyase</keyword>
<comment type="similarity">
    <text evidence="3 11 12">Belongs to the iron-sulfur dependent L-serine dehydratase family.</text>
</comment>
<feature type="domain" description="ACT" evidence="13">
    <location>
        <begin position="148"/>
        <end position="223"/>
    </location>
</feature>
<comment type="caution">
    <text evidence="14">The sequence shown here is derived from an EMBL/GenBank/DDBJ whole genome shotgun (WGS) entry which is preliminary data.</text>
</comment>
<organism evidence="14 15">
    <name type="scientific">Paenibacillus sabuli</name>
    <dbReference type="NCBI Taxonomy" id="2772509"/>
    <lineage>
        <taxon>Bacteria</taxon>
        <taxon>Bacillati</taxon>
        <taxon>Bacillota</taxon>
        <taxon>Bacilli</taxon>
        <taxon>Bacillales</taxon>
        <taxon>Paenibacillaceae</taxon>
        <taxon>Paenibacillus</taxon>
    </lineage>
</organism>
<dbReference type="Proteomes" id="UP000621560">
    <property type="component" value="Unassembled WGS sequence"/>
</dbReference>
<dbReference type="CDD" id="cd04903">
    <property type="entry name" value="ACT_LSD"/>
    <property type="match status" value="1"/>
</dbReference>
<keyword evidence="6 11" id="KW-0479">Metal-binding</keyword>
<dbReference type="InterPro" id="IPR045865">
    <property type="entry name" value="ACT-like_dom_sf"/>
</dbReference>
<keyword evidence="7 11" id="KW-0408">Iron</keyword>
<dbReference type="Pfam" id="PF03315">
    <property type="entry name" value="SDH_beta"/>
    <property type="match status" value="1"/>
</dbReference>
<dbReference type="RefSeq" id="WP_190913973.1">
    <property type="nucleotide sequence ID" value="NZ_JACXIZ010000005.1"/>
</dbReference>
<comment type="pathway">
    <text evidence="2 11">Carbohydrate biosynthesis; gluconeogenesis.</text>
</comment>
<dbReference type="PANTHER" id="PTHR30182:SF12">
    <property type="entry name" value="L-SERINE DEHYDRATASE, BETA CHAIN-RELATED"/>
    <property type="match status" value="1"/>
</dbReference>
<dbReference type="GO" id="GO:0003941">
    <property type="term" value="F:L-serine ammonia-lyase activity"/>
    <property type="evidence" value="ECO:0007669"/>
    <property type="project" value="UniProtKB-UniRule"/>
</dbReference>
<evidence type="ECO:0000256" key="5">
    <source>
        <dbReference type="ARBA" id="ARBA00022485"/>
    </source>
</evidence>
<proteinExistence type="inferred from homology"/>
<keyword evidence="4 11" id="KW-0312">Gluconeogenesis</keyword>
<keyword evidence="8 11" id="KW-0411">Iron-sulfur</keyword>
<comment type="catalytic activity">
    <reaction evidence="10 11 12">
        <text>L-serine = pyruvate + NH4(+)</text>
        <dbReference type="Rhea" id="RHEA:19169"/>
        <dbReference type="ChEBI" id="CHEBI:15361"/>
        <dbReference type="ChEBI" id="CHEBI:28938"/>
        <dbReference type="ChEBI" id="CHEBI:33384"/>
        <dbReference type="EC" id="4.3.1.17"/>
    </reaction>
</comment>
<dbReference type="GO" id="GO:0046872">
    <property type="term" value="F:metal ion binding"/>
    <property type="evidence" value="ECO:0007669"/>
    <property type="project" value="UniProtKB-UniRule"/>
</dbReference>
<evidence type="ECO:0000256" key="12">
    <source>
        <dbReference type="RuleBase" id="RU366059"/>
    </source>
</evidence>
<evidence type="ECO:0000259" key="13">
    <source>
        <dbReference type="PROSITE" id="PS51671"/>
    </source>
</evidence>
<dbReference type="EMBL" id="JACXIZ010000005">
    <property type="protein sequence ID" value="MBD2843825.1"/>
    <property type="molecule type" value="Genomic_DNA"/>
</dbReference>
<dbReference type="Gene3D" id="3.30.1330.90">
    <property type="entry name" value="D-3-phosphoglycerate dehydrogenase, domain 3"/>
    <property type="match status" value="1"/>
</dbReference>
<dbReference type="InterPro" id="IPR002912">
    <property type="entry name" value="ACT_dom"/>
</dbReference>
<evidence type="ECO:0000256" key="2">
    <source>
        <dbReference type="ARBA" id="ARBA00004742"/>
    </source>
</evidence>
<dbReference type="InterPro" id="IPR005131">
    <property type="entry name" value="Ser_deHydtase_bsu"/>
</dbReference>